<evidence type="ECO:0000313" key="2">
    <source>
        <dbReference type="EMBL" id="ANZ45276.1"/>
    </source>
</evidence>
<dbReference type="Gene3D" id="1.10.260.40">
    <property type="entry name" value="lambda repressor-like DNA-binding domains"/>
    <property type="match status" value="1"/>
</dbReference>
<evidence type="ECO:0000313" key="3">
    <source>
        <dbReference type="Proteomes" id="UP000093044"/>
    </source>
</evidence>
<dbReference type="AlphaFoldDB" id="A0A1B2I5P3"/>
<dbReference type="EMBL" id="CP016757">
    <property type="protein sequence ID" value="ANZ45276.1"/>
    <property type="molecule type" value="Genomic_DNA"/>
</dbReference>
<name>A0A1B2I5P3_9BACT</name>
<dbReference type="Proteomes" id="UP000093044">
    <property type="component" value="Chromosome"/>
</dbReference>
<dbReference type="InterPro" id="IPR010982">
    <property type="entry name" value="Lambda_DNA-bd_dom_sf"/>
</dbReference>
<sequence>MNISFFQHHTPPEIALALAANVRARRKERKLTQSRLAKLSGVSLGSIKRFESSGEISLKSLLNIAVVLGCEEDFLSLFTKKHYASIEDVINEKN</sequence>
<organism evidence="2 3">
    <name type="scientific">Cloacibacillus porcorum</name>
    <dbReference type="NCBI Taxonomy" id="1197717"/>
    <lineage>
        <taxon>Bacteria</taxon>
        <taxon>Thermotogati</taxon>
        <taxon>Synergistota</taxon>
        <taxon>Synergistia</taxon>
        <taxon>Synergistales</taxon>
        <taxon>Synergistaceae</taxon>
        <taxon>Cloacibacillus</taxon>
    </lineage>
</organism>
<dbReference type="PROSITE" id="PS50943">
    <property type="entry name" value="HTH_CROC1"/>
    <property type="match status" value="1"/>
</dbReference>
<dbReference type="SMART" id="SM00530">
    <property type="entry name" value="HTH_XRE"/>
    <property type="match status" value="1"/>
</dbReference>
<dbReference type="OrthoDB" id="129830at2"/>
<dbReference type="RefSeq" id="WP_066745261.1">
    <property type="nucleotide sequence ID" value="NZ_CP016757.1"/>
</dbReference>
<proteinExistence type="predicted"/>
<keyword evidence="3" id="KW-1185">Reference proteome</keyword>
<dbReference type="GO" id="GO:0003677">
    <property type="term" value="F:DNA binding"/>
    <property type="evidence" value="ECO:0007669"/>
    <property type="project" value="InterPro"/>
</dbReference>
<dbReference type="STRING" id="1197717.BED41_09455"/>
<accession>A0A1B2I5P3</accession>
<protein>
    <submittedName>
        <fullName evidence="2">Transcriptional regulator</fullName>
    </submittedName>
</protein>
<evidence type="ECO:0000259" key="1">
    <source>
        <dbReference type="PROSITE" id="PS50943"/>
    </source>
</evidence>
<dbReference type="GeneID" id="83058073"/>
<dbReference type="SUPFAM" id="SSF47413">
    <property type="entry name" value="lambda repressor-like DNA-binding domains"/>
    <property type="match status" value="1"/>
</dbReference>
<dbReference type="InterPro" id="IPR001387">
    <property type="entry name" value="Cro/C1-type_HTH"/>
</dbReference>
<dbReference type="CDD" id="cd00093">
    <property type="entry name" value="HTH_XRE"/>
    <property type="match status" value="1"/>
</dbReference>
<gene>
    <name evidence="2" type="ORF">BED41_09455</name>
</gene>
<dbReference type="KEGG" id="cpor:BED41_09455"/>
<reference evidence="2" key="1">
    <citation type="submission" date="2016-08" db="EMBL/GenBank/DDBJ databases">
        <title>Complete genome of Cloacibacillus porcorum.</title>
        <authorList>
            <person name="Looft T."/>
            <person name="Bayles D.O."/>
            <person name="Alt D.P."/>
        </authorList>
    </citation>
    <scope>NUCLEOTIDE SEQUENCE [LARGE SCALE GENOMIC DNA]</scope>
    <source>
        <strain evidence="2">CL-84</strain>
    </source>
</reference>
<feature type="domain" description="HTH cro/C1-type" evidence="1">
    <location>
        <begin position="22"/>
        <end position="75"/>
    </location>
</feature>
<dbReference type="Pfam" id="PF01381">
    <property type="entry name" value="HTH_3"/>
    <property type="match status" value="1"/>
</dbReference>